<dbReference type="InterPro" id="IPR011577">
    <property type="entry name" value="Cyt_b561_bac/Ni-Hgenase"/>
</dbReference>
<evidence type="ECO:0000256" key="3">
    <source>
        <dbReference type="ARBA" id="ARBA00022692"/>
    </source>
</evidence>
<dbReference type="AlphaFoldDB" id="A0A3N7HSE8"/>
<evidence type="ECO:0000313" key="8">
    <source>
        <dbReference type="EMBL" id="RQP25200.1"/>
    </source>
</evidence>
<dbReference type="SUPFAM" id="SSF81342">
    <property type="entry name" value="Transmembrane di-heme cytochromes"/>
    <property type="match status" value="1"/>
</dbReference>
<protein>
    <submittedName>
        <fullName evidence="8">Cytochrome B oxidoreductase</fullName>
    </submittedName>
</protein>
<dbReference type="OrthoDB" id="196472at2"/>
<feature type="transmembrane region" description="Helical" evidence="6">
    <location>
        <begin position="48"/>
        <end position="73"/>
    </location>
</feature>
<keyword evidence="4 6" id="KW-1133">Transmembrane helix</keyword>
<dbReference type="EMBL" id="QUSW01000002">
    <property type="protein sequence ID" value="RQP25200.1"/>
    <property type="molecule type" value="Genomic_DNA"/>
</dbReference>
<gene>
    <name evidence="8" type="ORF">DZC73_10190</name>
</gene>
<keyword evidence="9" id="KW-1185">Reference proteome</keyword>
<dbReference type="RefSeq" id="WP_124540108.1">
    <property type="nucleotide sequence ID" value="NZ_QUSW01000002.1"/>
</dbReference>
<dbReference type="InterPro" id="IPR051542">
    <property type="entry name" value="Hydrogenase_cytochrome"/>
</dbReference>
<dbReference type="Proteomes" id="UP000267464">
    <property type="component" value="Unassembled WGS sequence"/>
</dbReference>
<dbReference type="InterPro" id="IPR016174">
    <property type="entry name" value="Di-haem_cyt_TM"/>
</dbReference>
<proteinExistence type="predicted"/>
<accession>A0A3N7HSE8</accession>
<evidence type="ECO:0000256" key="2">
    <source>
        <dbReference type="ARBA" id="ARBA00022475"/>
    </source>
</evidence>
<evidence type="ECO:0000259" key="7">
    <source>
        <dbReference type="Pfam" id="PF01292"/>
    </source>
</evidence>
<dbReference type="GO" id="GO:0009055">
    <property type="term" value="F:electron transfer activity"/>
    <property type="evidence" value="ECO:0007669"/>
    <property type="project" value="InterPro"/>
</dbReference>
<dbReference type="PANTHER" id="PTHR30485">
    <property type="entry name" value="NI/FE-HYDROGENASE 1 B-TYPE CYTOCHROME SUBUNIT"/>
    <property type="match status" value="1"/>
</dbReference>
<sequence length="176" mass="19758">MSAERSDRDDHVPVWDAAVRVGHWLLAGLVVFNLIAEDGGWWHRALGYIAAGVVVLRLTWALFASGGGGIAALKPSLRETLAYLRARAPRRIDHDPLGVWMVWLLWLLVLLLGLTGWMSRWDMFWGDDRVLIAHAWLADALMVAVLLHLLGVLVMSIVWRENLPGAMVTGRKRRPD</sequence>
<feature type="transmembrane region" description="Helical" evidence="6">
    <location>
        <begin position="131"/>
        <end position="159"/>
    </location>
</feature>
<reference evidence="8 9" key="2">
    <citation type="submission" date="2018-12" db="EMBL/GenBank/DDBJ databases">
        <title>Rhizobacter gummiphilus sp. nov., a rubber-degrading bacterium isolated from the soil of a botanical garden in Japan.</title>
        <authorList>
            <person name="Shunsuke S.S."/>
        </authorList>
    </citation>
    <scope>NUCLEOTIDE SEQUENCE [LARGE SCALE GENOMIC DNA]</scope>
    <source>
        <strain evidence="8 9">S-16</strain>
    </source>
</reference>
<dbReference type="GO" id="GO:0020037">
    <property type="term" value="F:heme binding"/>
    <property type="evidence" value="ECO:0007669"/>
    <property type="project" value="TreeGrafter"/>
</dbReference>
<reference evidence="8 9" key="1">
    <citation type="submission" date="2018-08" db="EMBL/GenBank/DDBJ databases">
        <authorList>
            <person name="Khan S.A."/>
            <person name="Jeon C.O."/>
            <person name="Chun B.H."/>
            <person name="Jeong S.E."/>
        </authorList>
    </citation>
    <scope>NUCLEOTIDE SEQUENCE [LARGE SCALE GENOMIC DNA]</scope>
    <source>
        <strain evidence="8 9">S-16</strain>
    </source>
</reference>
<dbReference type="PANTHER" id="PTHR30485:SF2">
    <property type="entry name" value="BLL0597 PROTEIN"/>
    <property type="match status" value="1"/>
</dbReference>
<organism evidence="8 9">
    <name type="scientific">Piscinibacter terrae</name>
    <dbReference type="NCBI Taxonomy" id="2496871"/>
    <lineage>
        <taxon>Bacteria</taxon>
        <taxon>Pseudomonadati</taxon>
        <taxon>Pseudomonadota</taxon>
        <taxon>Betaproteobacteria</taxon>
        <taxon>Burkholderiales</taxon>
        <taxon>Sphaerotilaceae</taxon>
        <taxon>Piscinibacter</taxon>
    </lineage>
</organism>
<evidence type="ECO:0000256" key="5">
    <source>
        <dbReference type="ARBA" id="ARBA00023136"/>
    </source>
</evidence>
<dbReference type="GO" id="GO:0005886">
    <property type="term" value="C:plasma membrane"/>
    <property type="evidence" value="ECO:0007669"/>
    <property type="project" value="UniProtKB-SubCell"/>
</dbReference>
<keyword evidence="2" id="KW-1003">Cell membrane</keyword>
<evidence type="ECO:0000256" key="1">
    <source>
        <dbReference type="ARBA" id="ARBA00004651"/>
    </source>
</evidence>
<feature type="transmembrane region" description="Helical" evidence="6">
    <location>
        <begin position="12"/>
        <end position="36"/>
    </location>
</feature>
<feature type="domain" description="Cytochrome b561 bacterial/Ni-hydrogenase" evidence="7">
    <location>
        <begin position="14"/>
        <end position="170"/>
    </location>
</feature>
<evidence type="ECO:0000256" key="4">
    <source>
        <dbReference type="ARBA" id="ARBA00022989"/>
    </source>
</evidence>
<keyword evidence="3 6" id="KW-0812">Transmembrane</keyword>
<comment type="subcellular location">
    <subcellularLocation>
        <location evidence="1">Cell membrane</location>
        <topology evidence="1">Multi-pass membrane protein</topology>
    </subcellularLocation>
</comment>
<dbReference type="GO" id="GO:0022904">
    <property type="term" value="P:respiratory electron transport chain"/>
    <property type="evidence" value="ECO:0007669"/>
    <property type="project" value="InterPro"/>
</dbReference>
<keyword evidence="5 6" id="KW-0472">Membrane</keyword>
<name>A0A3N7HSE8_9BURK</name>
<feature type="transmembrane region" description="Helical" evidence="6">
    <location>
        <begin position="97"/>
        <end position="119"/>
    </location>
</feature>
<comment type="caution">
    <text evidence="8">The sequence shown here is derived from an EMBL/GenBank/DDBJ whole genome shotgun (WGS) entry which is preliminary data.</text>
</comment>
<evidence type="ECO:0000313" key="9">
    <source>
        <dbReference type="Proteomes" id="UP000267464"/>
    </source>
</evidence>
<dbReference type="Gene3D" id="1.20.950.20">
    <property type="entry name" value="Transmembrane di-heme cytochromes, Chain C"/>
    <property type="match status" value="1"/>
</dbReference>
<evidence type="ECO:0000256" key="6">
    <source>
        <dbReference type="SAM" id="Phobius"/>
    </source>
</evidence>
<dbReference type="Pfam" id="PF01292">
    <property type="entry name" value="Ni_hydr_CYTB"/>
    <property type="match status" value="1"/>
</dbReference>